<dbReference type="Pfam" id="PF13930">
    <property type="entry name" value="Endonuclea_NS_2"/>
    <property type="match status" value="1"/>
</dbReference>
<protein>
    <submittedName>
        <fullName evidence="3">DNA-entry nuclease</fullName>
    </submittedName>
</protein>
<dbReference type="GO" id="GO:0003676">
    <property type="term" value="F:nucleic acid binding"/>
    <property type="evidence" value="ECO:0007669"/>
    <property type="project" value="InterPro"/>
</dbReference>
<evidence type="ECO:0000313" key="3">
    <source>
        <dbReference type="EMBL" id="QIH23281.1"/>
    </source>
</evidence>
<organism evidence="3 4">
    <name type="scientific">Lactobacillus iners</name>
    <dbReference type="NCBI Taxonomy" id="147802"/>
    <lineage>
        <taxon>Bacteria</taxon>
        <taxon>Bacillati</taxon>
        <taxon>Bacillota</taxon>
        <taxon>Bacilli</taxon>
        <taxon>Lactobacillales</taxon>
        <taxon>Lactobacillaceae</taxon>
        <taxon>Lactobacillus</taxon>
    </lineage>
</organism>
<feature type="signal peptide" evidence="1">
    <location>
        <begin position="1"/>
        <end position="22"/>
    </location>
</feature>
<reference evidence="3 4" key="1">
    <citation type="submission" date="2020-02" db="EMBL/GenBank/DDBJ databases">
        <title>Complete genome sequences of six Lactobacillus iners strains isolated from the human vagina.</title>
        <authorList>
            <person name="France M.T."/>
            <person name="Rutt L."/>
            <person name="Narina S."/>
            <person name="Arbaugh S."/>
            <person name="Humphrys M.S."/>
            <person name="Ma B."/>
            <person name="Hayward M.R."/>
            <person name="Relman D."/>
            <person name="Kwon D.S."/>
            <person name="Ravel J."/>
        </authorList>
    </citation>
    <scope>NUCLEOTIDE SEQUENCE [LARGE SCALE GENOMIC DNA]</scope>
    <source>
        <strain evidence="3 4">C0210C1</strain>
    </source>
</reference>
<evidence type="ECO:0000256" key="1">
    <source>
        <dbReference type="SAM" id="SignalP"/>
    </source>
</evidence>
<dbReference type="GO" id="GO:0046872">
    <property type="term" value="F:metal ion binding"/>
    <property type="evidence" value="ECO:0007669"/>
    <property type="project" value="InterPro"/>
</dbReference>
<name>A0A6G7B8J9_9LACO</name>
<sequence length="311" mass="35760">MKIKINKLVTLLSIASTGLMLSAGHNLTLTHKANATEISATKDIRTQTLGIKNYKLESLDFISGNQAIIELNNNHANLNPNDWQEHKIVYKRIDQFNRATGAKTAFLSKSNIDSLSKGRVKQYINPSGWHPNLPDQKIYNRGHFIAYSLSKGMDKMGKYSPNLQRGDQNNRKNLFTQTDFSNKALQTIFEDKVRTALMQDKKVIYQAKPIFRGSELMARGVHLQAISTDKSLNFNVYIFNVQPGYKFDYQTGRVAADKDMYVSFNNQKFNNFDYYHAKVKQPNDQTFIHKISHSKIYIFFKEKLNALLQYN</sequence>
<dbReference type="RefSeq" id="WP_006732149.1">
    <property type="nucleotide sequence ID" value="NZ_CABKQA010000004.1"/>
</dbReference>
<dbReference type="EMBL" id="CP049228">
    <property type="protein sequence ID" value="QIH23281.1"/>
    <property type="molecule type" value="Genomic_DNA"/>
</dbReference>
<evidence type="ECO:0000259" key="2">
    <source>
        <dbReference type="SMART" id="SM00892"/>
    </source>
</evidence>
<dbReference type="Gene3D" id="3.40.570.10">
    <property type="entry name" value="Extracellular Endonuclease, subunit A"/>
    <property type="match status" value="1"/>
</dbReference>
<accession>A0A6G7B8J9</accession>
<dbReference type="InterPro" id="IPR044929">
    <property type="entry name" value="DNA/RNA_non-sp_Endonuclease_sf"/>
</dbReference>
<dbReference type="Proteomes" id="UP000501676">
    <property type="component" value="Chromosome"/>
</dbReference>
<feature type="domain" description="DNA/RNA non-specific endonuclease/pyrophosphatase/phosphodiesterase" evidence="2">
    <location>
        <begin position="82"/>
        <end position="256"/>
    </location>
</feature>
<dbReference type="AlphaFoldDB" id="A0A6G7B8J9"/>
<proteinExistence type="predicted"/>
<dbReference type="GO" id="GO:0016787">
    <property type="term" value="F:hydrolase activity"/>
    <property type="evidence" value="ECO:0007669"/>
    <property type="project" value="InterPro"/>
</dbReference>
<dbReference type="InterPro" id="IPR044927">
    <property type="entry name" value="Endonuclea_NS_2"/>
</dbReference>
<evidence type="ECO:0000313" key="4">
    <source>
        <dbReference type="Proteomes" id="UP000501676"/>
    </source>
</evidence>
<dbReference type="SMART" id="SM00892">
    <property type="entry name" value="Endonuclease_NS"/>
    <property type="match status" value="1"/>
</dbReference>
<keyword evidence="1" id="KW-0732">Signal</keyword>
<gene>
    <name evidence="3" type="ORF">G6Z83_00410</name>
</gene>
<feature type="chain" id="PRO_5039372258" evidence="1">
    <location>
        <begin position="23"/>
        <end position="311"/>
    </location>
</feature>
<dbReference type="InterPro" id="IPR001604">
    <property type="entry name" value="Endo_G_ENPP1-like_dom"/>
</dbReference>